<name>A0A2P2JFZ8_RHIMU</name>
<dbReference type="AlphaFoldDB" id="A0A2P2JFZ8"/>
<organism evidence="2">
    <name type="scientific">Rhizophora mucronata</name>
    <name type="common">Asiatic mangrove</name>
    <dbReference type="NCBI Taxonomy" id="61149"/>
    <lineage>
        <taxon>Eukaryota</taxon>
        <taxon>Viridiplantae</taxon>
        <taxon>Streptophyta</taxon>
        <taxon>Embryophyta</taxon>
        <taxon>Tracheophyta</taxon>
        <taxon>Spermatophyta</taxon>
        <taxon>Magnoliopsida</taxon>
        <taxon>eudicotyledons</taxon>
        <taxon>Gunneridae</taxon>
        <taxon>Pentapetalae</taxon>
        <taxon>rosids</taxon>
        <taxon>fabids</taxon>
        <taxon>Malpighiales</taxon>
        <taxon>Rhizophoraceae</taxon>
        <taxon>Rhizophora</taxon>
    </lineage>
</organism>
<keyword evidence="1" id="KW-1133">Transmembrane helix</keyword>
<feature type="transmembrane region" description="Helical" evidence="1">
    <location>
        <begin position="16"/>
        <end position="48"/>
    </location>
</feature>
<dbReference type="EMBL" id="GGEC01011908">
    <property type="protein sequence ID" value="MBW92391.1"/>
    <property type="molecule type" value="Transcribed_RNA"/>
</dbReference>
<sequence length="145" mass="17208">MTDSFLYSLRELDFEIYIYIYACVCVCFWVCVCVCFWVCACVCARLCLSLFLSLCRHGCIFWVQHFVVLNGVSNKLVDFWWKTLFFFFHYHWTGKTYWVNKADSCPWVKPSIHIGLGERIRQFIKVLPIVGNWLRLHLELGSVLN</sequence>
<keyword evidence="1" id="KW-0812">Transmembrane</keyword>
<protein>
    <submittedName>
        <fullName evidence="2">Uncharacterized protein</fullName>
    </submittedName>
</protein>
<evidence type="ECO:0000313" key="2">
    <source>
        <dbReference type="EMBL" id="MBW92391.1"/>
    </source>
</evidence>
<accession>A0A2P2JFZ8</accession>
<evidence type="ECO:0000256" key="1">
    <source>
        <dbReference type="SAM" id="Phobius"/>
    </source>
</evidence>
<keyword evidence="1" id="KW-0472">Membrane</keyword>
<reference evidence="2" key="1">
    <citation type="submission" date="2018-02" db="EMBL/GenBank/DDBJ databases">
        <title>Rhizophora mucronata_Transcriptome.</title>
        <authorList>
            <person name="Meera S.P."/>
            <person name="Sreeshan A."/>
            <person name="Augustine A."/>
        </authorList>
    </citation>
    <scope>NUCLEOTIDE SEQUENCE</scope>
    <source>
        <tissue evidence="2">Leaf</tissue>
    </source>
</reference>
<proteinExistence type="predicted"/>